<dbReference type="AlphaFoldDB" id="A0A3N4GS51"/>
<feature type="domain" description="M protein trans-acting positive regulator (MGA) PRD" evidence="3">
    <location>
        <begin position="27"/>
        <end position="241"/>
    </location>
</feature>
<dbReference type="Proteomes" id="UP000273977">
    <property type="component" value="Unassembled WGS sequence"/>
</dbReference>
<proteinExistence type="predicted"/>
<gene>
    <name evidence="4" type="ORF">EF384_01360</name>
</gene>
<protein>
    <recommendedName>
        <fullName evidence="3">M protein trans-acting positive regulator (MGA) PRD domain-containing protein</fullName>
    </recommendedName>
</protein>
<organism evidence="4 5">
    <name type="scientific">Aerococcus agrisoli</name>
    <dbReference type="NCBI Taxonomy" id="2487350"/>
    <lineage>
        <taxon>Bacteria</taxon>
        <taxon>Bacillati</taxon>
        <taxon>Bacillota</taxon>
        <taxon>Bacilli</taxon>
        <taxon>Lactobacillales</taxon>
        <taxon>Aerococcaceae</taxon>
        <taxon>Aerococcus</taxon>
    </lineage>
</organism>
<sequence length="341" mass="39845">MRFFLSQFVEERYLTSTPPLTEFDSASLEKFLIIIAKLLHTEMNYTTINVIKKRVYVNYIRAKLGYHADEQEVKEDIIDYCLSDKAPFYEVFSTFFKNIGFELNRANLLNLFSEFIIKRFYYSFDDMIQAATEDLPTSKSYIALNRMLTNLSEIFKIPITNKDFVVWTLHNTAALYKTEVNSNYILYNRKHTFVLKTKASFPKFYEASYKQIQDYLTLVGITDDAFTDHLYYTLFTHWRNLSTALLKAEQPIKAIIFSNFDIYHAKMVKSQFELSFSGLIDFSVYSSPTVDYASLIDSDYDLIIANFPIPEVTNMEIVTINTLPTQEDVLKVYNAVNNLKK</sequence>
<dbReference type="OrthoDB" id="1711164at2"/>
<dbReference type="InterPro" id="IPR013236">
    <property type="entry name" value="Mga_PRD_dom"/>
</dbReference>
<dbReference type="Pfam" id="PF08270">
    <property type="entry name" value="PRD_Mga"/>
    <property type="match status" value="1"/>
</dbReference>
<keyword evidence="2" id="KW-0804">Transcription</keyword>
<evidence type="ECO:0000256" key="2">
    <source>
        <dbReference type="ARBA" id="ARBA00023163"/>
    </source>
</evidence>
<dbReference type="PANTHER" id="PTHR30185">
    <property type="entry name" value="CRYPTIC BETA-GLUCOSIDE BGL OPERON ANTITERMINATOR"/>
    <property type="match status" value="1"/>
</dbReference>
<name>A0A3N4GS51_9LACT</name>
<dbReference type="PANTHER" id="PTHR30185:SF18">
    <property type="entry name" value="TRANSCRIPTIONAL REGULATOR MTLR"/>
    <property type="match status" value="1"/>
</dbReference>
<dbReference type="EMBL" id="RKMG01000002">
    <property type="protein sequence ID" value="RPA65085.1"/>
    <property type="molecule type" value="Genomic_DNA"/>
</dbReference>
<comment type="caution">
    <text evidence="4">The sequence shown here is derived from an EMBL/GenBank/DDBJ whole genome shotgun (WGS) entry which is preliminary data.</text>
</comment>
<keyword evidence="5" id="KW-1185">Reference proteome</keyword>
<evidence type="ECO:0000313" key="5">
    <source>
        <dbReference type="Proteomes" id="UP000273977"/>
    </source>
</evidence>
<evidence type="ECO:0000256" key="1">
    <source>
        <dbReference type="ARBA" id="ARBA00023015"/>
    </source>
</evidence>
<keyword evidence="1" id="KW-0805">Transcription regulation</keyword>
<accession>A0A3N4GS51</accession>
<dbReference type="InterPro" id="IPR050661">
    <property type="entry name" value="BglG_antiterminators"/>
</dbReference>
<reference evidence="4 5" key="1">
    <citation type="submission" date="2018-11" db="EMBL/GenBank/DDBJ databases">
        <title>Aerococcus sp. SJQ22, whole genome shotgun sequence.</title>
        <authorList>
            <person name="Sun L."/>
            <person name="Gao X."/>
            <person name="Chen W."/>
            <person name="Huang K."/>
        </authorList>
    </citation>
    <scope>NUCLEOTIDE SEQUENCE [LARGE SCALE GENOMIC DNA]</scope>
    <source>
        <strain evidence="4 5">SJQ22</strain>
    </source>
</reference>
<evidence type="ECO:0000313" key="4">
    <source>
        <dbReference type="EMBL" id="RPA65085.1"/>
    </source>
</evidence>
<evidence type="ECO:0000259" key="3">
    <source>
        <dbReference type="Pfam" id="PF08270"/>
    </source>
</evidence>